<comment type="caution">
    <text evidence="1">The sequence shown here is derived from an EMBL/GenBank/DDBJ whole genome shotgun (WGS) entry which is preliminary data.</text>
</comment>
<reference evidence="1" key="1">
    <citation type="journal article" date="2015" name="Nature">
        <title>Complex archaea that bridge the gap between prokaryotes and eukaryotes.</title>
        <authorList>
            <person name="Spang A."/>
            <person name="Saw J.H."/>
            <person name="Jorgensen S.L."/>
            <person name="Zaremba-Niedzwiedzka K."/>
            <person name="Martijn J."/>
            <person name="Lind A.E."/>
            <person name="van Eijk R."/>
            <person name="Schleper C."/>
            <person name="Guy L."/>
            <person name="Ettema T.J."/>
        </authorList>
    </citation>
    <scope>NUCLEOTIDE SEQUENCE</scope>
</reference>
<dbReference type="AlphaFoldDB" id="A0A0F9ETU0"/>
<dbReference type="EMBL" id="LAZR01023750">
    <property type="protein sequence ID" value="KKL77434.1"/>
    <property type="molecule type" value="Genomic_DNA"/>
</dbReference>
<organism evidence="1">
    <name type="scientific">marine sediment metagenome</name>
    <dbReference type="NCBI Taxonomy" id="412755"/>
    <lineage>
        <taxon>unclassified sequences</taxon>
        <taxon>metagenomes</taxon>
        <taxon>ecological metagenomes</taxon>
    </lineage>
</organism>
<protein>
    <submittedName>
        <fullName evidence="1">Uncharacterized protein</fullName>
    </submittedName>
</protein>
<evidence type="ECO:0000313" key="1">
    <source>
        <dbReference type="EMBL" id="KKL77434.1"/>
    </source>
</evidence>
<accession>A0A0F9ETU0</accession>
<gene>
    <name evidence="1" type="ORF">LCGC14_2034920</name>
</gene>
<name>A0A0F9ETU0_9ZZZZ</name>
<proteinExistence type="predicted"/>
<feature type="non-terminal residue" evidence="1">
    <location>
        <position position="71"/>
    </location>
</feature>
<sequence length="71" mass="8103">MSYLFPVNPINKSTDTEKISAVEKIGDEARDASQDLDYQRHKEDRELEEKVGKLINQSELSNFSKALESTD</sequence>